<evidence type="ECO:0000259" key="15">
    <source>
        <dbReference type="PROSITE" id="PS50109"/>
    </source>
</evidence>
<dbReference type="InterPro" id="IPR036097">
    <property type="entry name" value="HisK_dim/P_sf"/>
</dbReference>
<evidence type="ECO:0000256" key="9">
    <source>
        <dbReference type="ARBA" id="ARBA00023012"/>
    </source>
</evidence>
<dbReference type="CDD" id="cd00082">
    <property type="entry name" value="HisKA"/>
    <property type="match status" value="1"/>
</dbReference>
<dbReference type="SMART" id="SM00388">
    <property type="entry name" value="HisKA"/>
    <property type="match status" value="1"/>
</dbReference>
<organism evidence="17 20">
    <name type="scientific">Enterococcus avium</name>
    <name type="common">Streptococcus avium</name>
    <dbReference type="NCBI Taxonomy" id="33945"/>
    <lineage>
        <taxon>Bacteria</taxon>
        <taxon>Bacillati</taxon>
        <taxon>Bacillota</taxon>
        <taxon>Bacilli</taxon>
        <taxon>Lactobacillales</taxon>
        <taxon>Enterococcaceae</taxon>
        <taxon>Enterococcus</taxon>
    </lineage>
</organism>
<dbReference type="InterPro" id="IPR050398">
    <property type="entry name" value="HssS/ArlS-like"/>
</dbReference>
<keyword evidence="4" id="KW-0597">Phosphoprotein</keyword>
<evidence type="ECO:0000256" key="3">
    <source>
        <dbReference type="ARBA" id="ARBA00012438"/>
    </source>
</evidence>
<reference evidence="17" key="2">
    <citation type="submission" date="2023-03" db="EMBL/GenBank/DDBJ databases">
        <authorList>
            <person name="Shen W."/>
            <person name="Cai J."/>
        </authorList>
    </citation>
    <scope>NUCLEOTIDE SEQUENCE</scope>
    <source>
        <strain evidence="17">P33-2</strain>
    </source>
</reference>
<dbReference type="EMBL" id="RYZS01000001">
    <property type="protein sequence ID" value="RVU94398.1"/>
    <property type="molecule type" value="Genomic_DNA"/>
</dbReference>
<dbReference type="EC" id="2.7.13.3" evidence="3"/>
<keyword evidence="9" id="KW-0902">Two-component regulatory system</keyword>
<dbReference type="PANTHER" id="PTHR45528">
    <property type="entry name" value="SENSOR HISTIDINE KINASE CPXA"/>
    <property type="match status" value="1"/>
</dbReference>
<dbReference type="GeneID" id="69567151"/>
<dbReference type="PANTHER" id="PTHR45528:SF11">
    <property type="entry name" value="HISTIDINE KINASE"/>
    <property type="match status" value="1"/>
</dbReference>
<dbReference type="FunFam" id="1.10.287.130:FF:000001">
    <property type="entry name" value="Two-component sensor histidine kinase"/>
    <property type="match status" value="1"/>
</dbReference>
<reference evidence="18 19" key="1">
    <citation type="submission" date="2018-12" db="EMBL/GenBank/DDBJ databases">
        <title>A novel vanA-carrying plasmid in a clinical isolate of Enterococcus avium.</title>
        <authorList>
            <person name="Bernasconi O.J."/>
            <person name="Luzzaro F."/>
            <person name="Endimiani A."/>
        </authorList>
    </citation>
    <scope>NUCLEOTIDE SEQUENCE [LARGE SCALE GENOMIC DNA]</scope>
    <source>
        <strain evidence="18 19">LC0559/18</strain>
    </source>
</reference>
<comment type="catalytic activity">
    <reaction evidence="1">
        <text>ATP + protein L-histidine = ADP + protein N-phospho-L-histidine.</text>
        <dbReference type="EC" id="2.7.13.3"/>
    </reaction>
</comment>
<evidence type="ECO:0000256" key="13">
    <source>
        <dbReference type="ARBA" id="ARBA00040841"/>
    </source>
</evidence>
<comment type="subcellular location">
    <subcellularLocation>
        <location evidence="2">Membrane</location>
        <topology evidence="2">Multi-pass membrane protein</topology>
    </subcellularLocation>
</comment>
<dbReference type="InterPro" id="IPR036890">
    <property type="entry name" value="HATPase_C_sf"/>
</dbReference>
<evidence type="ECO:0000259" key="16">
    <source>
        <dbReference type="PROSITE" id="PS50885"/>
    </source>
</evidence>
<dbReference type="PRINTS" id="PR00344">
    <property type="entry name" value="BCTRLSENSOR"/>
</dbReference>
<keyword evidence="7 17" id="KW-0418">Kinase</keyword>
<evidence type="ECO:0000256" key="5">
    <source>
        <dbReference type="ARBA" id="ARBA00022679"/>
    </source>
</evidence>
<sequence length="349" mass="40517">MRKKLFPQLWMYFVAITFLMMVVVLAVFVGLLFIVNHYQLLAPEKEGHLFPFYFIIFLSLVIGATLSFFVGKRILLPIGNLRQAMSKVSKGDFTVQLDEQQQMEDVEELYHDFNVMVKELSSIETLRNDFVSTVSHEFKTPIATIKGYVQLLQNEELSKEERQIYLERMLDGTHQLTHLTDNILKLSKLENQGIGLDFQYFRLDEQIREVILFLQPKWEQLNLSLDLDLPWTEYYGNEEFLYQVWLNLMDNAIKYSRKNSNIRVYLKNDNAGQTIMISDEGIGMTEDVADRIFDKFYQSDTSRKTKGNGLGLALAKQIIELHHGTIKVNSSPNKGSNFKIFLPSNLKNS</sequence>
<dbReference type="SMART" id="SM00387">
    <property type="entry name" value="HATPase_c"/>
    <property type="match status" value="1"/>
</dbReference>
<dbReference type="PROSITE" id="PS50885">
    <property type="entry name" value="HAMP"/>
    <property type="match status" value="1"/>
</dbReference>
<dbReference type="GO" id="GO:0005886">
    <property type="term" value="C:plasma membrane"/>
    <property type="evidence" value="ECO:0007669"/>
    <property type="project" value="TreeGrafter"/>
</dbReference>
<feature type="transmembrane region" description="Helical" evidence="14">
    <location>
        <begin position="12"/>
        <end position="38"/>
    </location>
</feature>
<proteinExistence type="predicted"/>
<evidence type="ECO:0000256" key="1">
    <source>
        <dbReference type="ARBA" id="ARBA00000085"/>
    </source>
</evidence>
<accession>A0A2N8Q1T3</accession>
<dbReference type="Pfam" id="PF02518">
    <property type="entry name" value="HATPase_c"/>
    <property type="match status" value="1"/>
</dbReference>
<dbReference type="SUPFAM" id="SSF47384">
    <property type="entry name" value="Homodimeric domain of signal transducing histidine kinase"/>
    <property type="match status" value="1"/>
</dbReference>
<evidence type="ECO:0000313" key="20">
    <source>
        <dbReference type="Proteomes" id="UP001260773"/>
    </source>
</evidence>
<keyword evidence="10" id="KW-0843">Virulence</keyword>
<dbReference type="Pfam" id="PF00672">
    <property type="entry name" value="HAMP"/>
    <property type="match status" value="1"/>
</dbReference>
<dbReference type="InterPro" id="IPR003661">
    <property type="entry name" value="HisK_dim/P_dom"/>
</dbReference>
<evidence type="ECO:0000256" key="10">
    <source>
        <dbReference type="ARBA" id="ARBA00023026"/>
    </source>
</evidence>
<dbReference type="Gene3D" id="3.30.565.10">
    <property type="entry name" value="Histidine kinase-like ATPase, C-terminal domain"/>
    <property type="match status" value="1"/>
</dbReference>
<dbReference type="AlphaFoldDB" id="A0A2N8Q1T3"/>
<name>A0A2N8Q1T3_ENTAV</name>
<evidence type="ECO:0000256" key="7">
    <source>
        <dbReference type="ARBA" id="ARBA00022777"/>
    </source>
</evidence>
<comment type="function">
    <text evidence="12">Member of the two-component regulatory system HssS/HssR involved in intracellular heme homeostasis and tempering of staphylococcal virulence. HssS functions as a heme sensor histidine kinase which is autophosphorylated at a histidine residue and transfers its phosphate group to an aspartate residue of HssR. HssR/HssS activates the expression of hrtAB, an efflux pump, in response to extracellular heme, hemin, hemoglobin or blood.</text>
</comment>
<evidence type="ECO:0000256" key="4">
    <source>
        <dbReference type="ARBA" id="ARBA00022553"/>
    </source>
</evidence>
<keyword evidence="5" id="KW-0808">Transferase</keyword>
<evidence type="ECO:0000256" key="12">
    <source>
        <dbReference type="ARBA" id="ARBA00037219"/>
    </source>
</evidence>
<feature type="domain" description="HAMP" evidence="16">
    <location>
        <begin position="72"/>
        <end position="125"/>
    </location>
</feature>
<dbReference type="Gene3D" id="1.10.287.130">
    <property type="match status" value="1"/>
</dbReference>
<dbReference type="RefSeq" id="WP_016180925.1">
    <property type="nucleotide sequence ID" value="NZ_CAAKNX010000137.1"/>
</dbReference>
<keyword evidence="11 14" id="KW-0472">Membrane</keyword>
<dbReference type="Pfam" id="PF00512">
    <property type="entry name" value="HisKA"/>
    <property type="match status" value="1"/>
</dbReference>
<gene>
    <name evidence="18" type="ORF">EK398_05800</name>
    <name evidence="17" type="ORF">P7D43_09945</name>
</gene>
<dbReference type="SUPFAM" id="SSF158472">
    <property type="entry name" value="HAMP domain-like"/>
    <property type="match status" value="1"/>
</dbReference>
<evidence type="ECO:0000256" key="2">
    <source>
        <dbReference type="ARBA" id="ARBA00004141"/>
    </source>
</evidence>
<dbReference type="InterPro" id="IPR005467">
    <property type="entry name" value="His_kinase_dom"/>
</dbReference>
<dbReference type="InterPro" id="IPR003594">
    <property type="entry name" value="HATPase_dom"/>
</dbReference>
<comment type="caution">
    <text evidence="17">The sequence shown here is derived from an EMBL/GenBank/DDBJ whole genome shotgun (WGS) entry which is preliminary data.</text>
</comment>
<evidence type="ECO:0000313" key="17">
    <source>
        <dbReference type="EMBL" id="MDT2402695.1"/>
    </source>
</evidence>
<evidence type="ECO:0000256" key="8">
    <source>
        <dbReference type="ARBA" id="ARBA00022989"/>
    </source>
</evidence>
<dbReference type="Gene3D" id="6.10.340.10">
    <property type="match status" value="1"/>
</dbReference>
<dbReference type="GO" id="GO:0000155">
    <property type="term" value="F:phosphorelay sensor kinase activity"/>
    <property type="evidence" value="ECO:0007669"/>
    <property type="project" value="InterPro"/>
</dbReference>
<dbReference type="InterPro" id="IPR004358">
    <property type="entry name" value="Sig_transdc_His_kin-like_C"/>
</dbReference>
<dbReference type="InterPro" id="IPR003660">
    <property type="entry name" value="HAMP_dom"/>
</dbReference>
<dbReference type="SMART" id="SM00304">
    <property type="entry name" value="HAMP"/>
    <property type="match status" value="1"/>
</dbReference>
<feature type="transmembrane region" description="Helical" evidence="14">
    <location>
        <begin position="50"/>
        <end position="70"/>
    </location>
</feature>
<dbReference type="Proteomes" id="UP001260773">
    <property type="component" value="Unassembled WGS sequence"/>
</dbReference>
<evidence type="ECO:0000313" key="18">
    <source>
        <dbReference type="EMBL" id="RVU94398.1"/>
    </source>
</evidence>
<evidence type="ECO:0000256" key="14">
    <source>
        <dbReference type="SAM" id="Phobius"/>
    </source>
</evidence>
<evidence type="ECO:0000313" key="19">
    <source>
        <dbReference type="Proteomes" id="UP000288388"/>
    </source>
</evidence>
<keyword evidence="6 14" id="KW-0812">Transmembrane</keyword>
<dbReference type="Proteomes" id="UP000288388">
    <property type="component" value="Unassembled WGS sequence"/>
</dbReference>
<dbReference type="FunFam" id="3.30.565.10:FF:000006">
    <property type="entry name" value="Sensor histidine kinase WalK"/>
    <property type="match status" value="1"/>
</dbReference>
<protein>
    <recommendedName>
        <fullName evidence="13">Heme sensor protein HssS</fullName>
        <ecNumber evidence="3">2.7.13.3</ecNumber>
    </recommendedName>
</protein>
<dbReference type="EMBL" id="JARPWH010000029">
    <property type="protein sequence ID" value="MDT2402695.1"/>
    <property type="molecule type" value="Genomic_DNA"/>
</dbReference>
<feature type="domain" description="Histidine kinase" evidence="15">
    <location>
        <begin position="133"/>
        <end position="346"/>
    </location>
</feature>
<evidence type="ECO:0000256" key="11">
    <source>
        <dbReference type="ARBA" id="ARBA00023136"/>
    </source>
</evidence>
<dbReference type="SUPFAM" id="SSF55874">
    <property type="entry name" value="ATPase domain of HSP90 chaperone/DNA topoisomerase II/histidine kinase"/>
    <property type="match status" value="1"/>
</dbReference>
<evidence type="ECO:0000256" key="6">
    <source>
        <dbReference type="ARBA" id="ARBA00022692"/>
    </source>
</evidence>
<keyword evidence="8 14" id="KW-1133">Transmembrane helix</keyword>
<dbReference type="PROSITE" id="PS50109">
    <property type="entry name" value="HIS_KIN"/>
    <property type="match status" value="1"/>
</dbReference>